<dbReference type="Gene3D" id="3.30.70.1230">
    <property type="entry name" value="Nucleotide cyclase"/>
    <property type="match status" value="1"/>
</dbReference>
<dbReference type="PANTHER" id="PTHR43336:SF3">
    <property type="entry name" value="GUANYLATE CYCLASE DOMAIN-CONTAINING PROTEIN"/>
    <property type="match status" value="1"/>
</dbReference>
<dbReference type="InterPro" id="IPR029787">
    <property type="entry name" value="Nucleotide_cyclase"/>
</dbReference>
<evidence type="ECO:0000313" key="3">
    <source>
        <dbReference type="EMBL" id="OEU21671.1"/>
    </source>
</evidence>
<evidence type="ECO:0000256" key="1">
    <source>
        <dbReference type="SAM" id="SignalP"/>
    </source>
</evidence>
<protein>
    <recommendedName>
        <fullName evidence="2">Guanylate cyclase domain-containing protein</fullName>
    </recommendedName>
</protein>
<reference evidence="3 4" key="1">
    <citation type="submission" date="2016-09" db="EMBL/GenBank/DDBJ databases">
        <title>Extensive genetic diversity and differential bi-allelic expression allows diatom success in the polar Southern Ocean.</title>
        <authorList>
            <consortium name="DOE Joint Genome Institute"/>
            <person name="Mock T."/>
            <person name="Otillar R.P."/>
            <person name="Strauss J."/>
            <person name="Dupont C."/>
            <person name="Frickenhaus S."/>
            <person name="Maumus F."/>
            <person name="Mcmullan M."/>
            <person name="Sanges R."/>
            <person name="Schmutz J."/>
            <person name="Toseland A."/>
            <person name="Valas R."/>
            <person name="Veluchamy A."/>
            <person name="Ward B.J."/>
            <person name="Allen A."/>
            <person name="Barry K."/>
            <person name="Falciatore A."/>
            <person name="Ferrante M."/>
            <person name="Fortunato A.E."/>
            <person name="Gloeckner G."/>
            <person name="Gruber A."/>
            <person name="Hipkin R."/>
            <person name="Janech M."/>
            <person name="Kroth P."/>
            <person name="Leese F."/>
            <person name="Lindquist E."/>
            <person name="Lyon B.R."/>
            <person name="Martin J."/>
            <person name="Mayer C."/>
            <person name="Parker M."/>
            <person name="Quesneville H."/>
            <person name="Raymond J."/>
            <person name="Uhlig C."/>
            <person name="Valentin K.U."/>
            <person name="Worden A.Z."/>
            <person name="Armbrust E.V."/>
            <person name="Bowler C."/>
            <person name="Green B."/>
            <person name="Moulton V."/>
            <person name="Van Oosterhout C."/>
            <person name="Grigoriev I."/>
        </authorList>
    </citation>
    <scope>NUCLEOTIDE SEQUENCE [LARGE SCALE GENOMIC DNA]</scope>
    <source>
        <strain evidence="3 4">CCMP1102</strain>
    </source>
</reference>
<dbReference type="InParanoid" id="A0A1E7FU36"/>
<dbReference type="AlphaFoldDB" id="A0A1E7FU36"/>
<evidence type="ECO:0000313" key="4">
    <source>
        <dbReference type="Proteomes" id="UP000095751"/>
    </source>
</evidence>
<dbReference type="EMBL" id="KV784353">
    <property type="protein sequence ID" value="OEU21671.1"/>
    <property type="molecule type" value="Genomic_DNA"/>
</dbReference>
<keyword evidence="1" id="KW-0732">Signal</keyword>
<dbReference type="Pfam" id="PF00211">
    <property type="entry name" value="Guanylate_cyc"/>
    <property type="match status" value="1"/>
</dbReference>
<dbReference type="GO" id="GO:0035556">
    <property type="term" value="P:intracellular signal transduction"/>
    <property type="evidence" value="ECO:0007669"/>
    <property type="project" value="InterPro"/>
</dbReference>
<dbReference type="PANTHER" id="PTHR43336">
    <property type="entry name" value="OXYGEN SENSOR HISTIDINE KINASE RESPONSE REGULATOR DEVS/DOSS"/>
    <property type="match status" value="1"/>
</dbReference>
<dbReference type="InterPro" id="IPR001054">
    <property type="entry name" value="A/G_cyclase"/>
</dbReference>
<name>A0A1E7FU36_9STRA</name>
<dbReference type="KEGG" id="fcy:FRACYDRAFT_204851"/>
<proteinExistence type="predicted"/>
<dbReference type="OrthoDB" id="60033at2759"/>
<dbReference type="FunCoup" id="A0A1E7FU36">
    <property type="interactions" value="1"/>
</dbReference>
<dbReference type="SUPFAM" id="SSF55073">
    <property type="entry name" value="Nucleotide cyclase"/>
    <property type="match status" value="1"/>
</dbReference>
<sequence length="740" mass="84117">MTASVLILPLFFGLNHQNLVSDNLTRVLQANNLASVTGFRDCEYLQNAIESWLNIAIVDQPGTSSIIPPKAGIESNETYTYVLWAQVLPVRCPFQNETGTITSCTDNNNFTDDHPITCHIWNTLPPNASIIAPIDIDKRGAYDAIGNYFAQKLGLRSGGIVTRTSPKLQNSYHFEALDEFKVTVVYNQNPTIAAANRLEFLLLLCIFVLGLSFLVIIQNDVNRLALHPIKRMLRIVVRYAQDPLSIYVNDDNITKGLVKKENNNDGGCDYTNTPAAANDIGNIETEQLLNAITKISDLLRKCWGVAGGGIISSNLARTKDGKVAVFNPTVPGKQVYALFAFVGIGGYSQLLRDLDRDVMILINDIASVVHDEIYRWALGEHGQCNKNNGPSFLMVWRIGDFIEVQKKNKEAIEKMFRDKVYKTSNKNHHHNSSNLRRRNNNRHHRVPYSNIQLESLPGIQDFTDRALLGMLKSFAGIHRDKNLQDWKNDFRLSAGVSAFEYTVDVFYGMDAGWAVEGAVGSEYKIDATYLSPHVNMASRMMSASKQYDSTILLSKAVEKLLSKNCRKKLRHLDTVYVKGSHIKQSIYTYDARFRGVDFFLLERTPKQADKEAENCTSSIWNRDQDVLAMRQHITQDFLDTYHFAVKQYLGGKWSEAYETFKKADNIMIRTVVEEGYIEIIDMDQDDLERRIYDEDDQREDIVKIRREFGDGACRTLMNYIERRNFSAPDDWDAVRQLFSK</sequence>
<dbReference type="GO" id="GO:0009190">
    <property type="term" value="P:cyclic nucleotide biosynthetic process"/>
    <property type="evidence" value="ECO:0007669"/>
    <property type="project" value="InterPro"/>
</dbReference>
<feature type="signal peptide" evidence="1">
    <location>
        <begin position="1"/>
        <end position="17"/>
    </location>
</feature>
<feature type="chain" id="PRO_5009193591" description="Guanylate cyclase domain-containing protein" evidence="1">
    <location>
        <begin position="18"/>
        <end position="740"/>
    </location>
</feature>
<evidence type="ECO:0000259" key="2">
    <source>
        <dbReference type="Pfam" id="PF00211"/>
    </source>
</evidence>
<keyword evidence="4" id="KW-1185">Reference proteome</keyword>
<gene>
    <name evidence="3" type="ORF">FRACYDRAFT_204851</name>
</gene>
<dbReference type="Proteomes" id="UP000095751">
    <property type="component" value="Unassembled WGS sequence"/>
</dbReference>
<feature type="domain" description="Guanylate cyclase" evidence="2">
    <location>
        <begin position="502"/>
        <end position="589"/>
    </location>
</feature>
<organism evidence="3 4">
    <name type="scientific">Fragilariopsis cylindrus CCMP1102</name>
    <dbReference type="NCBI Taxonomy" id="635003"/>
    <lineage>
        <taxon>Eukaryota</taxon>
        <taxon>Sar</taxon>
        <taxon>Stramenopiles</taxon>
        <taxon>Ochrophyta</taxon>
        <taxon>Bacillariophyta</taxon>
        <taxon>Bacillariophyceae</taxon>
        <taxon>Bacillariophycidae</taxon>
        <taxon>Bacillariales</taxon>
        <taxon>Bacillariaceae</taxon>
        <taxon>Fragilariopsis</taxon>
    </lineage>
</organism>
<accession>A0A1E7FU36</accession>